<evidence type="ECO:0000313" key="7">
    <source>
        <dbReference type="Proteomes" id="UP001139150"/>
    </source>
</evidence>
<dbReference type="AlphaFoldDB" id="A0A9X2CUG6"/>
<keyword evidence="3" id="KW-0804">Transcription</keyword>
<dbReference type="InterPro" id="IPR036388">
    <property type="entry name" value="WH-like_DNA-bd_sf"/>
</dbReference>
<accession>A0A9X2CUG6</accession>
<evidence type="ECO:0000256" key="1">
    <source>
        <dbReference type="ARBA" id="ARBA00023015"/>
    </source>
</evidence>
<dbReference type="Gene3D" id="3.30.450.40">
    <property type="match status" value="1"/>
</dbReference>
<dbReference type="Gene3D" id="1.10.10.10">
    <property type="entry name" value="Winged helix-like DNA-binding domain superfamily/Winged helix DNA-binding domain"/>
    <property type="match status" value="1"/>
</dbReference>
<keyword evidence="7" id="KW-1185">Reference proteome</keyword>
<dbReference type="GO" id="GO:0003700">
    <property type="term" value="F:DNA-binding transcription factor activity"/>
    <property type="evidence" value="ECO:0007669"/>
    <property type="project" value="TreeGrafter"/>
</dbReference>
<dbReference type="InterPro" id="IPR036390">
    <property type="entry name" value="WH_DNA-bd_sf"/>
</dbReference>
<evidence type="ECO:0000259" key="4">
    <source>
        <dbReference type="PROSITE" id="PS51077"/>
    </source>
</evidence>
<dbReference type="RefSeq" id="WP_250097226.1">
    <property type="nucleotide sequence ID" value="NZ_JAKRYL010000014.1"/>
</dbReference>
<dbReference type="InterPro" id="IPR050707">
    <property type="entry name" value="HTH_MetabolicPath_Reg"/>
</dbReference>
<dbReference type="SUPFAM" id="SSF55781">
    <property type="entry name" value="GAF domain-like"/>
    <property type="match status" value="1"/>
</dbReference>
<dbReference type="Proteomes" id="UP001139150">
    <property type="component" value="Unassembled WGS sequence"/>
</dbReference>
<dbReference type="InterPro" id="IPR029016">
    <property type="entry name" value="GAF-like_dom_sf"/>
</dbReference>
<organism evidence="6 7">
    <name type="scientific">Halalkalibacter alkaliphilus</name>
    <dbReference type="NCBI Taxonomy" id="2917993"/>
    <lineage>
        <taxon>Bacteria</taxon>
        <taxon>Bacillati</taxon>
        <taxon>Bacillota</taxon>
        <taxon>Bacilli</taxon>
        <taxon>Bacillales</taxon>
        <taxon>Bacillaceae</taxon>
        <taxon>Halalkalibacter</taxon>
    </lineage>
</organism>
<dbReference type="InterPro" id="IPR005471">
    <property type="entry name" value="Tscrpt_reg_IclR_N"/>
</dbReference>
<feature type="domain" description="IclR-ED" evidence="5">
    <location>
        <begin position="68"/>
        <end position="250"/>
    </location>
</feature>
<keyword evidence="1" id="KW-0805">Transcription regulation</keyword>
<evidence type="ECO:0000256" key="2">
    <source>
        <dbReference type="ARBA" id="ARBA00023125"/>
    </source>
</evidence>
<dbReference type="PANTHER" id="PTHR30136">
    <property type="entry name" value="HELIX-TURN-HELIX TRANSCRIPTIONAL REGULATOR, ICLR FAMILY"/>
    <property type="match status" value="1"/>
</dbReference>
<dbReference type="EMBL" id="JAKRYL010000014">
    <property type="protein sequence ID" value="MCL7748340.1"/>
    <property type="molecule type" value="Genomic_DNA"/>
</dbReference>
<comment type="caution">
    <text evidence="6">The sequence shown here is derived from an EMBL/GenBank/DDBJ whole genome shotgun (WGS) entry which is preliminary data.</text>
</comment>
<protein>
    <submittedName>
        <fullName evidence="6">IclR family transcriptional regulator</fullName>
    </submittedName>
</protein>
<evidence type="ECO:0000313" key="6">
    <source>
        <dbReference type="EMBL" id="MCL7748340.1"/>
    </source>
</evidence>
<dbReference type="SMART" id="SM00346">
    <property type="entry name" value="HTH_ICLR"/>
    <property type="match status" value="1"/>
</dbReference>
<dbReference type="SUPFAM" id="SSF46785">
    <property type="entry name" value="Winged helix' DNA-binding domain"/>
    <property type="match status" value="1"/>
</dbReference>
<proteinExistence type="predicted"/>
<dbReference type="PROSITE" id="PS51077">
    <property type="entry name" value="HTH_ICLR"/>
    <property type="match status" value="1"/>
</dbReference>
<gene>
    <name evidence="6" type="ORF">MF646_14520</name>
</gene>
<reference evidence="6" key="1">
    <citation type="submission" date="2022-02" db="EMBL/GenBank/DDBJ databases">
        <title>Halalkalibacter sp. nov. isolated from Lonar Lake, India.</title>
        <authorList>
            <person name="Joshi A."/>
            <person name="Thite S."/>
            <person name="Lodha T."/>
        </authorList>
    </citation>
    <scope>NUCLEOTIDE SEQUENCE</scope>
    <source>
        <strain evidence="6">MEB205</strain>
    </source>
</reference>
<name>A0A9X2CUG6_9BACI</name>
<dbReference type="GO" id="GO:0045892">
    <property type="term" value="P:negative regulation of DNA-templated transcription"/>
    <property type="evidence" value="ECO:0007669"/>
    <property type="project" value="UniProtKB-ARBA"/>
</dbReference>
<sequence>MEMQGVLKSVSNGLAILHLFTNKKSTWGVTEIANVLGLNKSTVSRLVKELVVEDFLEKTGSKYQLGISVLCLSGVITTHLEIYREAKSPLQALVNKVEETAHVAILEESNITYLHKVECQHPVQLLSYIGKNNPATCTSSGKLLLAFQSDTVVKNVINGSLPKCGPTSVVDQDLLLNDLQVIRQQGYSICVNELHDGVVSIAAPVRDYTGGVIAAVSIVGPTSRMREDSFPQYVEEVIKAGQEISEKLGFVD</sequence>
<dbReference type="GO" id="GO:0003677">
    <property type="term" value="F:DNA binding"/>
    <property type="evidence" value="ECO:0007669"/>
    <property type="project" value="UniProtKB-KW"/>
</dbReference>
<keyword evidence="2" id="KW-0238">DNA-binding</keyword>
<dbReference type="Pfam" id="PF09339">
    <property type="entry name" value="HTH_IclR"/>
    <property type="match status" value="1"/>
</dbReference>
<dbReference type="PANTHER" id="PTHR30136:SF2">
    <property type="entry name" value="TRANSCRIPTIONAL REGULATOR ICLR"/>
    <property type="match status" value="1"/>
</dbReference>
<dbReference type="InterPro" id="IPR014757">
    <property type="entry name" value="Tscrpt_reg_IclR_C"/>
</dbReference>
<evidence type="ECO:0000259" key="5">
    <source>
        <dbReference type="PROSITE" id="PS51078"/>
    </source>
</evidence>
<feature type="domain" description="HTH iclR-type" evidence="4">
    <location>
        <begin position="7"/>
        <end position="67"/>
    </location>
</feature>
<dbReference type="PROSITE" id="PS51078">
    <property type="entry name" value="ICLR_ED"/>
    <property type="match status" value="1"/>
</dbReference>
<evidence type="ECO:0000256" key="3">
    <source>
        <dbReference type="ARBA" id="ARBA00023163"/>
    </source>
</evidence>
<dbReference type="Pfam" id="PF01614">
    <property type="entry name" value="IclR_C"/>
    <property type="match status" value="1"/>
</dbReference>